<gene>
    <name evidence="2" type="primary">Flywch1</name>
</gene>
<organism evidence="1 2">
    <name type="scientific">Castor canadensis</name>
    <name type="common">American beaver</name>
    <dbReference type="NCBI Taxonomy" id="51338"/>
    <lineage>
        <taxon>Eukaryota</taxon>
        <taxon>Metazoa</taxon>
        <taxon>Chordata</taxon>
        <taxon>Craniata</taxon>
        <taxon>Vertebrata</taxon>
        <taxon>Euteleostomi</taxon>
        <taxon>Mammalia</taxon>
        <taxon>Eutheria</taxon>
        <taxon>Euarchontoglires</taxon>
        <taxon>Glires</taxon>
        <taxon>Rodentia</taxon>
        <taxon>Castorimorpha</taxon>
        <taxon>Castoridae</taxon>
        <taxon>Castor</taxon>
    </lineage>
</organism>
<dbReference type="Proteomes" id="UP001732720">
    <property type="component" value="Chromosome 17"/>
</dbReference>
<sequence length="684" mass="77156">MPLPEPSEQEGESMKAGQEPSPESATDVVPAAPSKPQEFNLVLLTTASEQDGDEVGSEPTEVHCVVSLEVSDPTALASTLQILPAKEQVPTVPRKRSRVDTATPEPLEFLKTPFGGRLLVYKSFLYKQEKAVGDKVYWKCRQHAELGCRGRAITRGLQATVMRDHCHPPDEEGLEARRQKEKLPSSALPEGLGDPPGPEDPGGQVEEPLEGVSLWLYPQEPEPNPEQEQYKPALEENEGFRALSLLSLPLKKRSKLRMGRVRSLEFLSTCYGGSFLVHQSFLYKREKAVGEKVYWTCRDHALYGCRSRAITQGQRVTVMRGHCHPPDMEGLEARRQQERAMEKLQARRDGPGGCEDKLLPGVDSLCYHRGPGTLTLTRPRPRKRAEVKDQELATQLEAPQGSPHEDQDLDPEGPEFLKTPLGGSFLVHESFLYRREKAAGEKVYWTCRDQARMGCRSRAITQGRQVTVMRGHCHPPDLLGLETLRQREKRSGPTHWGNLGGPEFLKTPLGGSFLVYESFLYRREKAAGEKVYWTCRDQARMGCRSRAITQGQRVMVMRRHCHPPDLGGLEALRQREHFPNLSQWEGPEPLQPLEFLRTSLGGKFLVHESFLYRKEKAAGEKVYWMCRDQARLGCRSRAITQGRRVMVMRSHCHQPDLAGLEALRQRERLPSEAQQQDPGPQRSA</sequence>
<proteinExistence type="predicted"/>
<evidence type="ECO:0000313" key="2">
    <source>
        <dbReference type="RefSeq" id="XP_073916173.1"/>
    </source>
</evidence>
<keyword evidence="1" id="KW-1185">Reference proteome</keyword>
<dbReference type="RefSeq" id="XP_073916173.1">
    <property type="nucleotide sequence ID" value="XM_074060072.1"/>
</dbReference>
<accession>A0AC58LG91</accession>
<protein>
    <submittedName>
        <fullName evidence="2">FLYWCH-type zinc finger-containing protein 1 isoform X1</fullName>
    </submittedName>
</protein>
<reference evidence="2" key="1">
    <citation type="submission" date="2025-08" db="UniProtKB">
        <authorList>
            <consortium name="RefSeq"/>
        </authorList>
    </citation>
    <scope>IDENTIFICATION</scope>
</reference>
<evidence type="ECO:0000313" key="1">
    <source>
        <dbReference type="Proteomes" id="UP001732720"/>
    </source>
</evidence>
<name>A0AC58LG91_CASCN</name>